<accession>A0A444HFS0</accession>
<keyword evidence="3" id="KW-1185">Reference proteome</keyword>
<organism evidence="2 3">
    <name type="scientific">Flavobacterium cerinum</name>
    <dbReference type="NCBI Taxonomy" id="2502784"/>
    <lineage>
        <taxon>Bacteria</taxon>
        <taxon>Pseudomonadati</taxon>
        <taxon>Bacteroidota</taxon>
        <taxon>Flavobacteriia</taxon>
        <taxon>Flavobacteriales</taxon>
        <taxon>Flavobacteriaceae</taxon>
        <taxon>Flavobacterium</taxon>
    </lineage>
</organism>
<dbReference type="SUPFAM" id="SSF101898">
    <property type="entry name" value="NHL repeat"/>
    <property type="match status" value="1"/>
</dbReference>
<feature type="signal peptide" evidence="1">
    <location>
        <begin position="1"/>
        <end position="22"/>
    </location>
</feature>
<feature type="chain" id="PRO_5019080953" description="SdiA-regulated family protein" evidence="1">
    <location>
        <begin position="23"/>
        <end position="291"/>
    </location>
</feature>
<sequence length="291" mass="32129">MKSFYIISSLFAVTLLSCSGSAQQLKELGSTDLKEISGLEYLPQSKSLWALEDSGNENKLYKITDNGKSEAEVTITNVVNTDWEELTSDTEGNLYIGDFGNNDNARKDLGIYKIDKSQLAGETAAASSKITFSYPEQTEFPPKKSKRIFDCEAFFEHKGNFYLFTKNRSTGFNGSFNIYKVPNKEGDHKAVLLGSLTTCSTYKKCAVTAADISPDGTKAVLLTGDKVFVITNFANDNFASGKMEMYELGHASQKEGLCFKDNDTLLIADEKDKKTGGKLYEVKLSDLKTKL</sequence>
<dbReference type="PROSITE" id="PS51257">
    <property type="entry name" value="PROKAR_LIPOPROTEIN"/>
    <property type="match status" value="1"/>
</dbReference>
<keyword evidence="1" id="KW-0732">Signal</keyword>
<dbReference type="AlphaFoldDB" id="A0A444HFS0"/>
<evidence type="ECO:0000256" key="1">
    <source>
        <dbReference type="SAM" id="SignalP"/>
    </source>
</evidence>
<evidence type="ECO:0000313" key="3">
    <source>
        <dbReference type="Proteomes" id="UP000287527"/>
    </source>
</evidence>
<dbReference type="EMBL" id="SBII01000001">
    <property type="protein sequence ID" value="RWX03838.1"/>
    <property type="molecule type" value="Genomic_DNA"/>
</dbReference>
<gene>
    <name evidence="2" type="ORF">EPI11_02590</name>
</gene>
<evidence type="ECO:0008006" key="4">
    <source>
        <dbReference type="Google" id="ProtNLM"/>
    </source>
</evidence>
<reference evidence="2 3" key="1">
    <citation type="submission" date="2019-01" db="EMBL/GenBank/DDBJ databases">
        <title>Flavobacterium sp. nov.,isolated from freshwater.</title>
        <authorList>
            <person name="Zhang R."/>
            <person name="Du Z.-J."/>
        </authorList>
    </citation>
    <scope>NUCLEOTIDE SEQUENCE [LARGE SCALE GENOMIC DNA]</scope>
    <source>
        <strain evidence="2 3">1E403</strain>
    </source>
</reference>
<dbReference type="RefSeq" id="WP_128388391.1">
    <property type="nucleotide sequence ID" value="NZ_SBII01000001.1"/>
</dbReference>
<comment type="caution">
    <text evidence="2">The sequence shown here is derived from an EMBL/GenBank/DDBJ whole genome shotgun (WGS) entry which is preliminary data.</text>
</comment>
<evidence type="ECO:0000313" key="2">
    <source>
        <dbReference type="EMBL" id="RWX03838.1"/>
    </source>
</evidence>
<dbReference type="OrthoDB" id="5599486at2"/>
<dbReference type="Proteomes" id="UP000287527">
    <property type="component" value="Unassembled WGS sequence"/>
</dbReference>
<proteinExistence type="predicted"/>
<name>A0A444HFS0_9FLAO</name>
<protein>
    <recommendedName>
        <fullName evidence="4">SdiA-regulated family protein</fullName>
    </recommendedName>
</protein>